<accession>A0A2P5C6L9</accession>
<dbReference type="Proteomes" id="UP000237000">
    <property type="component" value="Unassembled WGS sequence"/>
</dbReference>
<dbReference type="InParanoid" id="A0A2P5C6L9"/>
<comment type="caution">
    <text evidence="2">The sequence shown here is derived from an EMBL/GenBank/DDBJ whole genome shotgun (WGS) entry which is preliminary data.</text>
</comment>
<evidence type="ECO:0000313" key="2">
    <source>
        <dbReference type="EMBL" id="PON56655.1"/>
    </source>
</evidence>
<evidence type="ECO:0000313" key="3">
    <source>
        <dbReference type="Proteomes" id="UP000237000"/>
    </source>
</evidence>
<feature type="region of interest" description="Disordered" evidence="1">
    <location>
        <begin position="127"/>
        <end position="151"/>
    </location>
</feature>
<keyword evidence="3" id="KW-1185">Reference proteome</keyword>
<name>A0A2P5C6L9_TREOI</name>
<dbReference type="EMBL" id="JXTC01000406">
    <property type="protein sequence ID" value="PON56655.1"/>
    <property type="molecule type" value="Genomic_DNA"/>
</dbReference>
<evidence type="ECO:0000256" key="1">
    <source>
        <dbReference type="SAM" id="MobiDB-lite"/>
    </source>
</evidence>
<proteinExistence type="predicted"/>
<protein>
    <submittedName>
        <fullName evidence="2">Uncharacterized protein</fullName>
    </submittedName>
</protein>
<gene>
    <name evidence="2" type="ORF">TorRG33x02_295860</name>
</gene>
<sequence length="214" mass="23441">MEIGRSDKPSALPRALIIFEENKVAMVTEERMGEIVKPINILFPRESGCSFNVNGSGPHDYGKGHGFSILSQEDGMLDSETNWACDQAHLTKKALISYGSTKGQILNPKAHDTSYRLGQKHLDKNLKQKKANPNPSPLVRPTVGPNKSSLARFKPKLNSSFSKGEIQWWVGGNRESRIAKSCIQETETPVESETTENTLARSDGLSEMEGGDGG</sequence>
<organism evidence="2 3">
    <name type="scientific">Trema orientale</name>
    <name type="common">Charcoal tree</name>
    <name type="synonym">Celtis orientalis</name>
    <dbReference type="NCBI Taxonomy" id="63057"/>
    <lineage>
        <taxon>Eukaryota</taxon>
        <taxon>Viridiplantae</taxon>
        <taxon>Streptophyta</taxon>
        <taxon>Embryophyta</taxon>
        <taxon>Tracheophyta</taxon>
        <taxon>Spermatophyta</taxon>
        <taxon>Magnoliopsida</taxon>
        <taxon>eudicotyledons</taxon>
        <taxon>Gunneridae</taxon>
        <taxon>Pentapetalae</taxon>
        <taxon>rosids</taxon>
        <taxon>fabids</taxon>
        <taxon>Rosales</taxon>
        <taxon>Cannabaceae</taxon>
        <taxon>Trema</taxon>
    </lineage>
</organism>
<feature type="region of interest" description="Disordered" evidence="1">
    <location>
        <begin position="182"/>
        <end position="214"/>
    </location>
</feature>
<reference evidence="3" key="1">
    <citation type="submission" date="2016-06" db="EMBL/GenBank/DDBJ databases">
        <title>Parallel loss of symbiosis genes in relatives of nitrogen-fixing non-legume Parasponia.</title>
        <authorList>
            <person name="Van Velzen R."/>
            <person name="Holmer R."/>
            <person name="Bu F."/>
            <person name="Rutten L."/>
            <person name="Van Zeijl A."/>
            <person name="Liu W."/>
            <person name="Santuari L."/>
            <person name="Cao Q."/>
            <person name="Sharma T."/>
            <person name="Shen D."/>
            <person name="Roswanjaya Y."/>
            <person name="Wardhani T."/>
            <person name="Kalhor M.S."/>
            <person name="Jansen J."/>
            <person name="Van den Hoogen J."/>
            <person name="Gungor B."/>
            <person name="Hartog M."/>
            <person name="Hontelez J."/>
            <person name="Verver J."/>
            <person name="Yang W.-C."/>
            <person name="Schijlen E."/>
            <person name="Repin R."/>
            <person name="Schilthuizen M."/>
            <person name="Schranz E."/>
            <person name="Heidstra R."/>
            <person name="Miyata K."/>
            <person name="Fedorova E."/>
            <person name="Kohlen W."/>
            <person name="Bisseling T."/>
            <person name="Smit S."/>
            <person name="Geurts R."/>
        </authorList>
    </citation>
    <scope>NUCLEOTIDE SEQUENCE [LARGE SCALE GENOMIC DNA]</scope>
    <source>
        <strain evidence="3">cv. RG33-2</strain>
    </source>
</reference>
<dbReference type="AlphaFoldDB" id="A0A2P5C6L9"/>